<dbReference type="InterPro" id="IPR011334">
    <property type="entry name" value="UDP-acyl_GlcNac_deAcase_C"/>
</dbReference>
<feature type="binding site" evidence="12">
    <location>
        <position position="238"/>
    </location>
    <ligand>
        <name>Zn(2+)</name>
        <dbReference type="ChEBI" id="CHEBI:29105"/>
    </ligand>
</feature>
<dbReference type="GO" id="GO:0103117">
    <property type="term" value="F:UDP-3-O-acyl-N-acetylglucosamine deacetylase activity"/>
    <property type="evidence" value="ECO:0007669"/>
    <property type="project" value="UniProtKB-UniRule"/>
</dbReference>
<feature type="binding site" evidence="12">
    <location>
        <position position="80"/>
    </location>
    <ligand>
        <name>Zn(2+)</name>
        <dbReference type="ChEBI" id="CHEBI:29105"/>
    </ligand>
</feature>
<dbReference type="PANTHER" id="PTHR33694:SF1">
    <property type="entry name" value="UDP-3-O-ACYL-N-ACETYLGLUCOSAMINE DEACETYLASE 1, MITOCHONDRIAL-RELATED"/>
    <property type="match status" value="1"/>
</dbReference>
<evidence type="ECO:0000313" key="13">
    <source>
        <dbReference type="EMBL" id="GGE42401.1"/>
    </source>
</evidence>
<evidence type="ECO:0000256" key="12">
    <source>
        <dbReference type="HAMAP-Rule" id="MF_00388"/>
    </source>
</evidence>
<evidence type="ECO:0000256" key="4">
    <source>
        <dbReference type="ARBA" id="ARBA00012745"/>
    </source>
</evidence>
<evidence type="ECO:0000256" key="11">
    <source>
        <dbReference type="ARBA" id="ARBA00024535"/>
    </source>
</evidence>
<dbReference type="Proteomes" id="UP000602745">
    <property type="component" value="Unassembled WGS sequence"/>
</dbReference>
<keyword evidence="5 12" id="KW-0444">Lipid biosynthesis</keyword>
<evidence type="ECO:0000313" key="14">
    <source>
        <dbReference type="Proteomes" id="UP000602745"/>
    </source>
</evidence>
<sequence>MFDRQTTLKAPLTFTGVGVHSGAPTTLTLHPSGIGTGISFRRTGSFGTKVIHARYDRVTAAELSTVLGDPADGGVATVEHLLSAFRGVGLDNVVAEMSGPEAPILDGATEVFTDGIMDAGLQTLDAPRRYIKILKPVRFERGDAWAELVPQAKGFSIDIEIDFPTPLIGRQRLQLDVNPRSYRREIAWACTFGFLSDVERLRSAGFARGSSLENSIVVDGDQVVNPTGLRSPDHFVRHKALDAIGDLALAGLPLRGRYRSYKGGHRVNVEMVKALAAQPSAWTIVEAEAPTPVPGYAELSPALVPAFAPDRV</sequence>
<evidence type="ECO:0000256" key="9">
    <source>
        <dbReference type="ARBA" id="ARBA00022833"/>
    </source>
</evidence>
<keyword evidence="6 12" id="KW-0441">Lipid A biosynthesis</keyword>
<dbReference type="NCBIfam" id="TIGR00325">
    <property type="entry name" value="lpxC"/>
    <property type="match status" value="1"/>
</dbReference>
<feature type="active site" description="Proton donor" evidence="12">
    <location>
        <position position="265"/>
    </location>
</feature>
<feature type="binding site" evidence="12">
    <location>
        <position position="242"/>
    </location>
    <ligand>
        <name>Zn(2+)</name>
        <dbReference type="ChEBI" id="CHEBI:29105"/>
    </ligand>
</feature>
<dbReference type="Pfam" id="PF03331">
    <property type="entry name" value="LpxC"/>
    <property type="match status" value="1"/>
</dbReference>
<name>A0A8J2YHA7_9RHOB</name>
<dbReference type="Gene3D" id="3.30.1700.10">
    <property type="entry name" value="lpxc deacetylase, domain 2"/>
    <property type="match status" value="1"/>
</dbReference>
<evidence type="ECO:0000256" key="6">
    <source>
        <dbReference type="ARBA" id="ARBA00022556"/>
    </source>
</evidence>
<comment type="function">
    <text evidence="2 12">Catalyzes the hydrolysis of UDP-3-O-myristoyl-N-acetylglucosamine to form UDP-3-O-myristoylglucosamine and acetate, the committed step in lipid A biosynthesis.</text>
</comment>
<comment type="similarity">
    <text evidence="12">Belongs to the LpxC family.</text>
</comment>
<dbReference type="EMBL" id="BMCP01000002">
    <property type="protein sequence ID" value="GGE42401.1"/>
    <property type="molecule type" value="Genomic_DNA"/>
</dbReference>
<dbReference type="GO" id="GO:0016020">
    <property type="term" value="C:membrane"/>
    <property type="evidence" value="ECO:0007669"/>
    <property type="project" value="GOC"/>
</dbReference>
<keyword evidence="9 12" id="KW-0862">Zinc</keyword>
<dbReference type="InterPro" id="IPR015870">
    <property type="entry name" value="UDP-acyl_N-AcGlcN_deAcase_N"/>
</dbReference>
<protein>
    <recommendedName>
        <fullName evidence="4 12">UDP-3-O-acyl-N-acetylglucosamine deacetylase</fullName>
        <shortName evidence="12">UDP-3-O-acyl-GlcNAc deacetylase</shortName>
        <ecNumber evidence="4 12">3.5.1.108</ecNumber>
    </recommendedName>
    <alternativeName>
        <fullName evidence="12">UDP-3-O-[R-3-hydroxymyristoyl]-N-acetylglucosamine deacetylase</fullName>
    </alternativeName>
</protein>
<evidence type="ECO:0000256" key="7">
    <source>
        <dbReference type="ARBA" id="ARBA00022723"/>
    </source>
</evidence>
<dbReference type="AlphaFoldDB" id="A0A8J2YHA7"/>
<dbReference type="SUPFAM" id="SSF54211">
    <property type="entry name" value="Ribosomal protein S5 domain 2-like"/>
    <property type="match status" value="2"/>
</dbReference>
<dbReference type="UniPathway" id="UPA00359">
    <property type="reaction ID" value="UER00478"/>
</dbReference>
<accession>A0A8J2YHA7</accession>
<comment type="pathway">
    <text evidence="3 12">Glycolipid biosynthesis; lipid IV(A) biosynthesis; lipid IV(A) from (3R)-3-hydroxytetradecanoyl-[acyl-carrier-protein] and UDP-N-acetyl-alpha-D-glucosamine: step 2/6.</text>
</comment>
<dbReference type="RefSeq" id="WP_188409548.1">
    <property type="nucleotide sequence ID" value="NZ_BMCP01000002.1"/>
</dbReference>
<evidence type="ECO:0000256" key="8">
    <source>
        <dbReference type="ARBA" id="ARBA00022801"/>
    </source>
</evidence>
<dbReference type="HAMAP" id="MF_00388">
    <property type="entry name" value="LpxC"/>
    <property type="match status" value="1"/>
</dbReference>
<reference evidence="13" key="1">
    <citation type="journal article" date="2014" name="Int. J. Syst. Evol. Microbiol.">
        <title>Complete genome sequence of Corynebacterium casei LMG S-19264T (=DSM 44701T), isolated from a smear-ripened cheese.</title>
        <authorList>
            <consortium name="US DOE Joint Genome Institute (JGI-PGF)"/>
            <person name="Walter F."/>
            <person name="Albersmeier A."/>
            <person name="Kalinowski J."/>
            <person name="Ruckert C."/>
        </authorList>
    </citation>
    <scope>NUCLEOTIDE SEQUENCE</scope>
    <source>
        <strain evidence="13">CCM 7684</strain>
    </source>
</reference>
<dbReference type="Gene3D" id="3.30.230.20">
    <property type="entry name" value="lpxc deacetylase, domain 1"/>
    <property type="match status" value="1"/>
</dbReference>
<keyword evidence="7 12" id="KW-0479">Metal-binding</keyword>
<evidence type="ECO:0000256" key="5">
    <source>
        <dbReference type="ARBA" id="ARBA00022516"/>
    </source>
</evidence>
<dbReference type="GO" id="GO:0009245">
    <property type="term" value="P:lipid A biosynthetic process"/>
    <property type="evidence" value="ECO:0007669"/>
    <property type="project" value="UniProtKB-UniRule"/>
</dbReference>
<comment type="cofactor">
    <cofactor evidence="1 12">
        <name>Zn(2+)</name>
        <dbReference type="ChEBI" id="CHEBI:29105"/>
    </cofactor>
</comment>
<gene>
    <name evidence="12 13" type="primary">lpxC</name>
    <name evidence="13" type="ORF">GCM10007276_19630</name>
</gene>
<evidence type="ECO:0000256" key="1">
    <source>
        <dbReference type="ARBA" id="ARBA00001947"/>
    </source>
</evidence>
<keyword evidence="8 12" id="KW-0378">Hydrolase</keyword>
<comment type="catalytic activity">
    <reaction evidence="11 12">
        <text>a UDP-3-O-[(3R)-3-hydroxyacyl]-N-acetyl-alpha-D-glucosamine + H2O = a UDP-3-O-[(3R)-3-hydroxyacyl]-alpha-D-glucosamine + acetate</text>
        <dbReference type="Rhea" id="RHEA:67816"/>
        <dbReference type="ChEBI" id="CHEBI:15377"/>
        <dbReference type="ChEBI" id="CHEBI:30089"/>
        <dbReference type="ChEBI" id="CHEBI:137740"/>
        <dbReference type="ChEBI" id="CHEBI:173225"/>
        <dbReference type="EC" id="3.5.1.108"/>
    </reaction>
</comment>
<dbReference type="EC" id="3.5.1.108" evidence="4 12"/>
<organism evidence="13 14">
    <name type="scientific">Agaricicola taiwanensis</name>
    <dbReference type="NCBI Taxonomy" id="591372"/>
    <lineage>
        <taxon>Bacteria</taxon>
        <taxon>Pseudomonadati</taxon>
        <taxon>Pseudomonadota</taxon>
        <taxon>Alphaproteobacteria</taxon>
        <taxon>Rhodobacterales</taxon>
        <taxon>Paracoccaceae</taxon>
        <taxon>Agaricicola</taxon>
    </lineage>
</organism>
<proteinExistence type="inferred from homology"/>
<evidence type="ECO:0000256" key="2">
    <source>
        <dbReference type="ARBA" id="ARBA00002923"/>
    </source>
</evidence>
<dbReference type="PANTHER" id="PTHR33694">
    <property type="entry name" value="UDP-3-O-ACYL-N-ACETYLGLUCOSAMINE DEACETYLASE 1, MITOCHONDRIAL-RELATED"/>
    <property type="match status" value="1"/>
</dbReference>
<evidence type="ECO:0000256" key="3">
    <source>
        <dbReference type="ARBA" id="ARBA00005002"/>
    </source>
</evidence>
<comment type="caution">
    <text evidence="13">The sequence shown here is derived from an EMBL/GenBank/DDBJ whole genome shotgun (WGS) entry which is preliminary data.</text>
</comment>
<keyword evidence="10 12" id="KW-0443">Lipid metabolism</keyword>
<dbReference type="GO" id="GO:0046872">
    <property type="term" value="F:metal ion binding"/>
    <property type="evidence" value="ECO:0007669"/>
    <property type="project" value="UniProtKB-KW"/>
</dbReference>
<dbReference type="InterPro" id="IPR020568">
    <property type="entry name" value="Ribosomal_Su5_D2-typ_SF"/>
</dbReference>
<reference evidence="13" key="2">
    <citation type="submission" date="2020-09" db="EMBL/GenBank/DDBJ databases">
        <authorList>
            <person name="Sun Q."/>
            <person name="Sedlacek I."/>
        </authorList>
    </citation>
    <scope>NUCLEOTIDE SEQUENCE</scope>
    <source>
        <strain evidence="13">CCM 7684</strain>
    </source>
</reference>
<evidence type="ECO:0000256" key="10">
    <source>
        <dbReference type="ARBA" id="ARBA00023098"/>
    </source>
</evidence>
<keyword evidence="14" id="KW-1185">Reference proteome</keyword>
<dbReference type="InterPro" id="IPR004463">
    <property type="entry name" value="UDP-acyl_GlcNac_deAcase"/>
</dbReference>